<organism evidence="1 2">
    <name type="scientific">Artomyces pyxidatus</name>
    <dbReference type="NCBI Taxonomy" id="48021"/>
    <lineage>
        <taxon>Eukaryota</taxon>
        <taxon>Fungi</taxon>
        <taxon>Dikarya</taxon>
        <taxon>Basidiomycota</taxon>
        <taxon>Agaricomycotina</taxon>
        <taxon>Agaricomycetes</taxon>
        <taxon>Russulales</taxon>
        <taxon>Auriscalpiaceae</taxon>
        <taxon>Artomyces</taxon>
    </lineage>
</organism>
<evidence type="ECO:0000313" key="2">
    <source>
        <dbReference type="Proteomes" id="UP000814140"/>
    </source>
</evidence>
<sequence length="858" mass="95409">MENILNRPPSISEDTLQYDIYPPPQFSDRTAVTTFAVALQSFVDSTLSGFIWHRDSFELKVVEDPDGHGWKVEGRMRVGDSIDDEWCVVWLLREMSAKWDIVVSVYDSDGDFLLIEAADALPSWVTPTVAENRVWIYQSHLHLLPLSYISPPSSKRRRRRLPGAHESDDEDADGDDHDFINITDALKLVRDPAIDTVSPVGVERIVWQRIKGYPDTLSQHTHTAKVYLPVDIAKALSADPALVQRAVETFYTRDALQLRAAHKMTRFPPEPSIVRSVKMTRTAYAQLIGQKFYAPKIFGRWSEQEGSQQWRWKDIGMKITCGFEMLYQESKGRTGGSNETLDGINSSAEARKDSLRRDPDYIKYIQSLVTTGYFKGETETSQLWTELEEKAVNVYLQTRRGDDASRPSFAYLTNIAVLKAGELQPSDEAEEPDEWLNVDAENFDALLEKRLNVAEDKLHADVQAMDVDEPEDGRAAENRLAEAQAKKMQHLAKKVETFLEGKGDVEGATFEDEQSSGDEASEFSDEHFSDSDSDSDAEGNTRDDAARREAMENLVPGIDPSEYGKMPPAFHSQSQRVAPATVETEVIAAATGPSTTEPPRTKPVRAPILLRDKYDGVDSDDETDEEDGGVGDEEEEEDRPQVVGEVEVDMEEEEDEFLEFSRQALGISDEQWGDILRDRKSRGAFVPSHVVTESRPAQTGPTSSAQAKTSEIDAEPKPRTPVPGPRPHANPNLDSFEAVMQAMDAELARSRALRVPFQPPPASTPSTAEKGKGKAKATVEDEGEDEADIETTMDAELRAALERGDVDDEVGLDGEAGLDYNLIKNFLESFKNQGGLSGPVSNLAGRLQPGWGLPRDET</sequence>
<name>A0ACB8TH84_9AGAM</name>
<proteinExistence type="predicted"/>
<reference evidence="1" key="1">
    <citation type="submission" date="2021-03" db="EMBL/GenBank/DDBJ databases">
        <authorList>
            <consortium name="DOE Joint Genome Institute"/>
            <person name="Ahrendt S."/>
            <person name="Looney B.P."/>
            <person name="Miyauchi S."/>
            <person name="Morin E."/>
            <person name="Drula E."/>
            <person name="Courty P.E."/>
            <person name="Chicoki N."/>
            <person name="Fauchery L."/>
            <person name="Kohler A."/>
            <person name="Kuo A."/>
            <person name="Labutti K."/>
            <person name="Pangilinan J."/>
            <person name="Lipzen A."/>
            <person name="Riley R."/>
            <person name="Andreopoulos W."/>
            <person name="He G."/>
            <person name="Johnson J."/>
            <person name="Barry K.W."/>
            <person name="Grigoriev I.V."/>
            <person name="Nagy L."/>
            <person name="Hibbett D."/>
            <person name="Henrissat B."/>
            <person name="Matheny P.B."/>
            <person name="Labbe J."/>
            <person name="Martin F."/>
        </authorList>
    </citation>
    <scope>NUCLEOTIDE SEQUENCE</scope>
    <source>
        <strain evidence="1">HHB10654</strain>
    </source>
</reference>
<dbReference type="EMBL" id="MU277189">
    <property type="protein sequence ID" value="KAI0067764.1"/>
    <property type="molecule type" value="Genomic_DNA"/>
</dbReference>
<reference evidence="1" key="2">
    <citation type="journal article" date="2022" name="New Phytol.">
        <title>Evolutionary transition to the ectomycorrhizal habit in the genomes of a hyperdiverse lineage of mushroom-forming fungi.</title>
        <authorList>
            <person name="Looney B."/>
            <person name="Miyauchi S."/>
            <person name="Morin E."/>
            <person name="Drula E."/>
            <person name="Courty P.E."/>
            <person name="Kohler A."/>
            <person name="Kuo A."/>
            <person name="LaButti K."/>
            <person name="Pangilinan J."/>
            <person name="Lipzen A."/>
            <person name="Riley R."/>
            <person name="Andreopoulos W."/>
            <person name="He G."/>
            <person name="Johnson J."/>
            <person name="Nolan M."/>
            <person name="Tritt A."/>
            <person name="Barry K.W."/>
            <person name="Grigoriev I.V."/>
            <person name="Nagy L.G."/>
            <person name="Hibbett D."/>
            <person name="Henrissat B."/>
            <person name="Matheny P.B."/>
            <person name="Labbe J."/>
            <person name="Martin F.M."/>
        </authorList>
    </citation>
    <scope>NUCLEOTIDE SEQUENCE</scope>
    <source>
        <strain evidence="1">HHB10654</strain>
    </source>
</reference>
<gene>
    <name evidence="1" type="ORF">BV25DRAFT_1794079</name>
</gene>
<evidence type="ECO:0000313" key="1">
    <source>
        <dbReference type="EMBL" id="KAI0067764.1"/>
    </source>
</evidence>
<protein>
    <submittedName>
        <fullName evidence="1">Uncharacterized protein</fullName>
    </submittedName>
</protein>
<comment type="caution">
    <text evidence="1">The sequence shown here is derived from an EMBL/GenBank/DDBJ whole genome shotgun (WGS) entry which is preliminary data.</text>
</comment>
<dbReference type="Proteomes" id="UP000814140">
    <property type="component" value="Unassembled WGS sequence"/>
</dbReference>
<keyword evidence="2" id="KW-1185">Reference proteome</keyword>
<accession>A0ACB8TH84</accession>